<dbReference type="STRING" id="554055.A0A2P6VC91"/>
<dbReference type="EMBL" id="LHPF02000013">
    <property type="protein sequence ID" value="PSC71671.1"/>
    <property type="molecule type" value="Genomic_DNA"/>
</dbReference>
<dbReference type="AlphaFoldDB" id="A0A2P6VC91"/>
<accession>A0A2P6VC91</accession>
<dbReference type="CDD" id="cd02440">
    <property type="entry name" value="AdoMet_MTases"/>
    <property type="match status" value="1"/>
</dbReference>
<organism evidence="1 2">
    <name type="scientific">Micractinium conductrix</name>
    <dbReference type="NCBI Taxonomy" id="554055"/>
    <lineage>
        <taxon>Eukaryota</taxon>
        <taxon>Viridiplantae</taxon>
        <taxon>Chlorophyta</taxon>
        <taxon>core chlorophytes</taxon>
        <taxon>Trebouxiophyceae</taxon>
        <taxon>Chlorellales</taxon>
        <taxon>Chlorellaceae</taxon>
        <taxon>Chlorella clade</taxon>
        <taxon>Micractinium</taxon>
    </lineage>
</organism>
<evidence type="ECO:0000313" key="2">
    <source>
        <dbReference type="Proteomes" id="UP000239649"/>
    </source>
</evidence>
<protein>
    <submittedName>
        <fullName evidence="1">Methyltransferase 5</fullName>
    </submittedName>
</protein>
<dbReference type="PANTHER" id="PTHR23290">
    <property type="entry name" value="RRNA N6-ADENOSINE-METHYLTRANSFERASE METTL5"/>
    <property type="match status" value="1"/>
</dbReference>
<proteinExistence type="predicted"/>
<dbReference type="Pfam" id="PF06325">
    <property type="entry name" value="PrmA"/>
    <property type="match status" value="1"/>
</dbReference>
<dbReference type="Proteomes" id="UP000239649">
    <property type="component" value="Unassembled WGS sequence"/>
</dbReference>
<gene>
    <name evidence="1" type="ORF">C2E20_4846</name>
</gene>
<keyword evidence="1" id="KW-0808">Transferase</keyword>
<keyword evidence="2" id="KW-1185">Reference proteome</keyword>
<comment type="caution">
    <text evidence="1">The sequence shown here is derived from an EMBL/GenBank/DDBJ whole genome shotgun (WGS) entry which is preliminary data.</text>
</comment>
<reference evidence="1 2" key="1">
    <citation type="journal article" date="2018" name="Plant J.">
        <title>Genome sequences of Chlorella sorokiniana UTEX 1602 and Micractinium conductrix SAG 241.80: implications to maltose excretion by a green alga.</title>
        <authorList>
            <person name="Arriola M.B."/>
            <person name="Velmurugan N."/>
            <person name="Zhang Y."/>
            <person name="Plunkett M.H."/>
            <person name="Hondzo H."/>
            <person name="Barney B.M."/>
        </authorList>
    </citation>
    <scope>NUCLEOTIDE SEQUENCE [LARGE SCALE GENOMIC DNA]</scope>
    <source>
        <strain evidence="1 2">SAG 241.80</strain>
    </source>
</reference>
<dbReference type="PROSITE" id="PS00092">
    <property type="entry name" value="N6_MTASE"/>
    <property type="match status" value="1"/>
</dbReference>
<dbReference type="PANTHER" id="PTHR23290:SF0">
    <property type="entry name" value="RRNA N6-ADENOSINE-METHYLTRANSFERASE METTL5"/>
    <property type="match status" value="1"/>
</dbReference>
<evidence type="ECO:0000313" key="1">
    <source>
        <dbReference type="EMBL" id="PSC71671.1"/>
    </source>
</evidence>
<keyword evidence="1" id="KW-0489">Methyltransferase</keyword>
<dbReference type="Gene3D" id="3.40.50.150">
    <property type="entry name" value="Vaccinia Virus protein VP39"/>
    <property type="match status" value="1"/>
</dbReference>
<dbReference type="InterPro" id="IPR051720">
    <property type="entry name" value="rRNA_MeTrfase/Polyamine_Synth"/>
</dbReference>
<dbReference type="SUPFAM" id="SSF53335">
    <property type="entry name" value="S-adenosyl-L-methionine-dependent methyltransferases"/>
    <property type="match status" value="1"/>
</dbReference>
<dbReference type="InterPro" id="IPR002052">
    <property type="entry name" value="DNA_methylase_N6_adenine_CS"/>
</dbReference>
<dbReference type="GO" id="GO:0008988">
    <property type="term" value="F:rRNA (adenine-N6-)-methyltransferase activity"/>
    <property type="evidence" value="ECO:0007669"/>
    <property type="project" value="TreeGrafter"/>
</dbReference>
<dbReference type="GO" id="GO:0003676">
    <property type="term" value="F:nucleic acid binding"/>
    <property type="evidence" value="ECO:0007669"/>
    <property type="project" value="InterPro"/>
</dbReference>
<dbReference type="OrthoDB" id="7848332at2759"/>
<name>A0A2P6VC91_9CHLO</name>
<sequence length="217" mass="24337">MKLKELESLMQDIAPFEDPKIDLEQYPTGPHLAARLLFTVANTYDEFDGQTVVDLGCGTAMLSIGAAMLGAQHVIGLDIDDDALRVAQSNVEEYEDPLPIDFVKCDVRQVGLQARLKADTVVTNPPFGTRRKGADMEFLRAAFALSRNSIYSLHKSSTRDYIQKFAQRELHASSAEVLAQLRYDLPASYKFHKQKSKDIEVDLWRFEVQPQTDPTAS</sequence>
<dbReference type="InterPro" id="IPR029063">
    <property type="entry name" value="SAM-dependent_MTases_sf"/>
</dbReference>